<evidence type="ECO:0000256" key="1">
    <source>
        <dbReference type="ARBA" id="ARBA00004141"/>
    </source>
</evidence>
<evidence type="ECO:0000256" key="2">
    <source>
        <dbReference type="ARBA" id="ARBA00009399"/>
    </source>
</evidence>
<feature type="transmembrane region" description="Helical" evidence="6">
    <location>
        <begin position="116"/>
        <end position="137"/>
    </location>
</feature>
<comment type="caution">
    <text evidence="8">The sequence shown here is derived from an EMBL/GenBank/DDBJ whole genome shotgun (WGS) entry which is preliminary data.</text>
</comment>
<keyword evidence="3 6" id="KW-0812">Transmembrane</keyword>
<keyword evidence="4 6" id="KW-1133">Transmembrane helix</keyword>
<evidence type="ECO:0000259" key="7">
    <source>
        <dbReference type="Pfam" id="PF04138"/>
    </source>
</evidence>
<keyword evidence="5 6" id="KW-0472">Membrane</keyword>
<dbReference type="PANTHER" id="PTHR38459:SF1">
    <property type="entry name" value="PROPHAGE BACTOPRENOL-LINKED GLUCOSE TRANSLOCASE HOMOLOG"/>
    <property type="match status" value="1"/>
</dbReference>
<proteinExistence type="inferred from homology"/>
<evidence type="ECO:0000256" key="6">
    <source>
        <dbReference type="SAM" id="Phobius"/>
    </source>
</evidence>
<evidence type="ECO:0000256" key="5">
    <source>
        <dbReference type="ARBA" id="ARBA00023136"/>
    </source>
</evidence>
<dbReference type="InterPro" id="IPR051401">
    <property type="entry name" value="GtrA_CellWall_Glycosyl"/>
</dbReference>
<evidence type="ECO:0000313" key="9">
    <source>
        <dbReference type="Proteomes" id="UP001183794"/>
    </source>
</evidence>
<protein>
    <submittedName>
        <fullName evidence="8">Flippase GtrA</fullName>
    </submittedName>
</protein>
<accession>A0ABU2B1T1</accession>
<evidence type="ECO:0000313" key="8">
    <source>
        <dbReference type="EMBL" id="MDR7347562.1"/>
    </source>
</evidence>
<reference evidence="8 9" key="1">
    <citation type="submission" date="2023-07" db="EMBL/GenBank/DDBJ databases">
        <title>Sequencing the genomes of 1000 actinobacteria strains.</title>
        <authorList>
            <person name="Klenk H.-P."/>
        </authorList>
    </citation>
    <scope>NUCLEOTIDE SEQUENCE [LARGE SCALE GENOMIC DNA]</scope>
    <source>
        <strain evidence="8 9">DSM 22966</strain>
    </source>
</reference>
<organism evidence="8 9">
    <name type="scientific">Enteractinococcus fodinae</name>
    <dbReference type="NCBI Taxonomy" id="684663"/>
    <lineage>
        <taxon>Bacteria</taxon>
        <taxon>Bacillati</taxon>
        <taxon>Actinomycetota</taxon>
        <taxon>Actinomycetes</taxon>
        <taxon>Micrococcales</taxon>
        <taxon>Micrococcaceae</taxon>
    </lineage>
</organism>
<evidence type="ECO:0000256" key="4">
    <source>
        <dbReference type="ARBA" id="ARBA00022989"/>
    </source>
</evidence>
<evidence type="ECO:0000256" key="3">
    <source>
        <dbReference type="ARBA" id="ARBA00022692"/>
    </source>
</evidence>
<comment type="similarity">
    <text evidence="2">Belongs to the GtrA family.</text>
</comment>
<feature type="transmembrane region" description="Helical" evidence="6">
    <location>
        <begin position="86"/>
        <end position="110"/>
    </location>
</feature>
<comment type="subcellular location">
    <subcellularLocation>
        <location evidence="1">Membrane</location>
        <topology evidence="1">Multi-pass membrane protein</topology>
    </subcellularLocation>
</comment>
<dbReference type="Pfam" id="PF04138">
    <property type="entry name" value="GtrA_DPMS_TM"/>
    <property type="match status" value="1"/>
</dbReference>
<dbReference type="EMBL" id="JAVDYJ010000001">
    <property type="protein sequence ID" value="MDR7347562.1"/>
    <property type="molecule type" value="Genomic_DNA"/>
</dbReference>
<gene>
    <name evidence="8" type="ORF">J2S62_001819</name>
</gene>
<dbReference type="InterPro" id="IPR007267">
    <property type="entry name" value="GtrA_DPMS_TM"/>
</dbReference>
<feature type="transmembrane region" description="Helical" evidence="6">
    <location>
        <begin position="55"/>
        <end position="74"/>
    </location>
</feature>
<sequence>MLQRLWDRIVSLVRLLWREVAKFGVVGGIGFFIDTGIFVWLITGPMDDSAVKAKIIATGVATVFSWVANRYWTFRNRRQANVMRELVLFLVMNGIGAGIQAGFVFIAKYLLGVTSAGGMVLFGNVIGLAFATVFRFIAYRLWVFTEAVEADPSTTRDHEVLTGAVPRVTSQHDVADGDDPQDRPDTG</sequence>
<name>A0ABU2B1T1_9MICC</name>
<dbReference type="Proteomes" id="UP001183794">
    <property type="component" value="Unassembled WGS sequence"/>
</dbReference>
<keyword evidence="9" id="KW-1185">Reference proteome</keyword>
<dbReference type="RefSeq" id="WP_310173913.1">
    <property type="nucleotide sequence ID" value="NZ_BAABHE010000003.1"/>
</dbReference>
<feature type="transmembrane region" description="Helical" evidence="6">
    <location>
        <begin position="20"/>
        <end position="43"/>
    </location>
</feature>
<feature type="domain" description="GtrA/DPMS transmembrane" evidence="7">
    <location>
        <begin position="22"/>
        <end position="144"/>
    </location>
</feature>
<dbReference type="PANTHER" id="PTHR38459">
    <property type="entry name" value="PROPHAGE BACTOPRENOL-LINKED GLUCOSE TRANSLOCASE HOMOLOG"/>
    <property type="match status" value="1"/>
</dbReference>